<feature type="domain" description="Calcineurin-like phosphoesterase" evidence="3">
    <location>
        <begin position="150"/>
        <end position="375"/>
    </location>
</feature>
<evidence type="ECO:0000313" key="4">
    <source>
        <dbReference type="EMBL" id="MBK1853614.1"/>
    </source>
</evidence>
<keyword evidence="1 2" id="KW-0732">Signal</keyword>
<reference evidence="4" key="1">
    <citation type="submission" date="2021-01" db="EMBL/GenBank/DDBJ databases">
        <title>Modified the classification status of verrucomicrobia.</title>
        <authorList>
            <person name="Feng X."/>
        </authorList>
    </citation>
    <scope>NUCLEOTIDE SEQUENCE</scope>
    <source>
        <strain evidence="4">5K15</strain>
    </source>
</reference>
<dbReference type="InterPro" id="IPR004843">
    <property type="entry name" value="Calcineurin-like_PHP"/>
</dbReference>
<dbReference type="PANTHER" id="PTHR22953:SF153">
    <property type="entry name" value="PURPLE ACID PHOSPHATASE"/>
    <property type="match status" value="1"/>
</dbReference>
<dbReference type="Proteomes" id="UP000634206">
    <property type="component" value="Unassembled WGS sequence"/>
</dbReference>
<organism evidence="4 5">
    <name type="scientific">Oceaniferula flava</name>
    <dbReference type="NCBI Taxonomy" id="2800421"/>
    <lineage>
        <taxon>Bacteria</taxon>
        <taxon>Pseudomonadati</taxon>
        <taxon>Verrucomicrobiota</taxon>
        <taxon>Verrucomicrobiia</taxon>
        <taxon>Verrucomicrobiales</taxon>
        <taxon>Verrucomicrobiaceae</taxon>
        <taxon>Oceaniferula</taxon>
    </lineage>
</organism>
<evidence type="ECO:0000313" key="5">
    <source>
        <dbReference type="Proteomes" id="UP000634206"/>
    </source>
</evidence>
<dbReference type="InterPro" id="IPR039331">
    <property type="entry name" value="PAPs-like"/>
</dbReference>
<feature type="signal peptide" evidence="2">
    <location>
        <begin position="1"/>
        <end position="27"/>
    </location>
</feature>
<dbReference type="Gene3D" id="3.60.21.10">
    <property type="match status" value="1"/>
</dbReference>
<accession>A0AAE2SB19</accession>
<dbReference type="RefSeq" id="WP_309488210.1">
    <property type="nucleotide sequence ID" value="NZ_JAENIG010000001.1"/>
</dbReference>
<protein>
    <submittedName>
        <fullName evidence="4">Metallophosphoesterase</fullName>
    </submittedName>
</protein>
<keyword evidence="5" id="KW-1185">Reference proteome</keyword>
<dbReference type="SUPFAM" id="SSF56300">
    <property type="entry name" value="Metallo-dependent phosphatases"/>
    <property type="match status" value="1"/>
</dbReference>
<dbReference type="InterPro" id="IPR029052">
    <property type="entry name" value="Metallo-depent_PP-like"/>
</dbReference>
<dbReference type="EMBL" id="JAENIG010000001">
    <property type="protein sequence ID" value="MBK1853614.1"/>
    <property type="molecule type" value="Genomic_DNA"/>
</dbReference>
<dbReference type="Pfam" id="PF00149">
    <property type="entry name" value="Metallophos"/>
    <property type="match status" value="1"/>
</dbReference>
<dbReference type="AlphaFoldDB" id="A0AAE2SB19"/>
<evidence type="ECO:0000259" key="3">
    <source>
        <dbReference type="Pfam" id="PF00149"/>
    </source>
</evidence>
<dbReference type="GO" id="GO:0003993">
    <property type="term" value="F:acid phosphatase activity"/>
    <property type="evidence" value="ECO:0007669"/>
    <property type="project" value="InterPro"/>
</dbReference>
<gene>
    <name evidence="4" type="ORF">JIN83_01455</name>
</gene>
<feature type="chain" id="PRO_5042114857" evidence="2">
    <location>
        <begin position="28"/>
        <end position="434"/>
    </location>
</feature>
<proteinExistence type="predicted"/>
<evidence type="ECO:0000256" key="2">
    <source>
        <dbReference type="SAM" id="SignalP"/>
    </source>
</evidence>
<evidence type="ECO:0000256" key="1">
    <source>
        <dbReference type="ARBA" id="ARBA00022729"/>
    </source>
</evidence>
<name>A0AAE2SB19_9BACT</name>
<dbReference type="PANTHER" id="PTHR22953">
    <property type="entry name" value="ACID PHOSPHATASE RELATED"/>
    <property type="match status" value="1"/>
</dbReference>
<sequence>MKRRKFIGGMALAGTAPALIHPQSVQAASAPETRFEDIRAVSPPVVQTPTATSFSVAWMVNGTATGWVEWGTTEQLGNITRPAHHGLAAMSHYALSARVEGIPAGADVYYRVVTKAVRYKNAYSIQQGEPQAGEIRKLTLPRADADRCHLAVINDTHDRSETISQLAKNINAANPDALIWNGDVYNTISSNEQMARIALTPGQKKEASTAGGWASTRPLLFTPGNHDARGEAARTVPEALIPWPMAAGDPEGINPSPFIRGRYCFTKRIGPVAIIGLDTGEDKPDSRDVWGGMAAYEPYREAQLEWLLKALQQPEIKSAPYLITVCHIPLHGLPGHNDGMGPEGYAYFSGFGQKLWLKPLADAGCQMVISGHMHSHRIDPPSADFPMHQVVGGGPKLDNASLIQIKADSSALVLTAENLKRETIGSVRLKPRHR</sequence>
<comment type="caution">
    <text evidence="4">The sequence shown here is derived from an EMBL/GenBank/DDBJ whole genome shotgun (WGS) entry which is preliminary data.</text>
</comment>